<protein>
    <submittedName>
        <fullName evidence="2">Protein kinase domain-containing protein</fullName>
    </submittedName>
</protein>
<dbReference type="Proteomes" id="UP000887580">
    <property type="component" value="Unplaced"/>
</dbReference>
<accession>A0AC35GI34</accession>
<proteinExistence type="predicted"/>
<dbReference type="WBParaSite" id="PS1159_v2.g5350.t1">
    <property type="protein sequence ID" value="PS1159_v2.g5350.t1"/>
    <property type="gene ID" value="PS1159_v2.g5350"/>
</dbReference>
<reference evidence="2" key="1">
    <citation type="submission" date="2022-11" db="UniProtKB">
        <authorList>
            <consortium name="WormBaseParasite"/>
        </authorList>
    </citation>
    <scope>IDENTIFICATION</scope>
</reference>
<name>A0AC35GI34_9BILA</name>
<evidence type="ECO:0000313" key="1">
    <source>
        <dbReference type="Proteomes" id="UP000887580"/>
    </source>
</evidence>
<evidence type="ECO:0000313" key="2">
    <source>
        <dbReference type="WBParaSite" id="PS1159_v2.g5350.t1"/>
    </source>
</evidence>
<organism evidence="1 2">
    <name type="scientific">Panagrolaimus sp. PS1159</name>
    <dbReference type="NCBI Taxonomy" id="55785"/>
    <lineage>
        <taxon>Eukaryota</taxon>
        <taxon>Metazoa</taxon>
        <taxon>Ecdysozoa</taxon>
        <taxon>Nematoda</taxon>
        <taxon>Chromadorea</taxon>
        <taxon>Rhabditida</taxon>
        <taxon>Tylenchina</taxon>
        <taxon>Panagrolaimomorpha</taxon>
        <taxon>Panagrolaimoidea</taxon>
        <taxon>Panagrolaimidae</taxon>
        <taxon>Panagrolaimus</taxon>
    </lineage>
</organism>
<sequence length="324" mass="37964">MLVILFIGYLIYRRKKQWKQRHEKINSENQIRFKHINDEWELTWDKLDLKDEIGSEAFGQIMLGKLCTDDQTKEDGVEVAIKLPGKLVTEAEKNQFLNEINLMKNITGNENIIKMLGCISNGNRICLVTEFCPNSDLLKYVKKLKSDAQFIAEKGIVHRDLAARNILIDCNKNAKITDFGLFIKLRDKSYVIPPRIREKLPIKWLAIESLKMYKFSLKTDIWTFAVVLYEMYSFGETPYENVEAEELLKYLEKGNRLSKPDLCSREIFEIMLQCWMENPFRRPSMDEIIKQFTLALKTSPSEYEYLNMLKFSTGKTIDDIEQPS</sequence>